<protein>
    <submittedName>
        <fullName evidence="1">Uncharacterized protein</fullName>
    </submittedName>
</protein>
<proteinExistence type="predicted"/>
<dbReference type="Proteomes" id="UP000054928">
    <property type="component" value="Unassembled WGS sequence"/>
</dbReference>
<reference evidence="2" key="1">
    <citation type="submission" date="2014-09" db="EMBL/GenBank/DDBJ databases">
        <authorList>
            <person name="Sharma Rahul"/>
            <person name="Thines Marco"/>
        </authorList>
    </citation>
    <scope>NUCLEOTIDE SEQUENCE [LARGE SCALE GENOMIC DNA]</scope>
</reference>
<accession>A0A0P1ALG1</accession>
<dbReference type="AlphaFoldDB" id="A0A0P1ALG1"/>
<sequence length="62" mass="7242">MGCLSQDYLGDHVEPGKLVEPFDLVHEWELPVQGWSEHRERFSALSEFSRVFLMKQSFLCSL</sequence>
<dbReference type="EMBL" id="CCYD01000610">
    <property type="protein sequence ID" value="CEG42148.1"/>
    <property type="molecule type" value="Genomic_DNA"/>
</dbReference>
<dbReference type="RefSeq" id="XP_024578517.1">
    <property type="nucleotide sequence ID" value="XM_024727996.1"/>
</dbReference>
<dbReference type="GeneID" id="36407502"/>
<organism evidence="1 2">
    <name type="scientific">Plasmopara halstedii</name>
    <name type="common">Downy mildew of sunflower</name>
    <dbReference type="NCBI Taxonomy" id="4781"/>
    <lineage>
        <taxon>Eukaryota</taxon>
        <taxon>Sar</taxon>
        <taxon>Stramenopiles</taxon>
        <taxon>Oomycota</taxon>
        <taxon>Peronosporomycetes</taxon>
        <taxon>Peronosporales</taxon>
        <taxon>Peronosporaceae</taxon>
        <taxon>Plasmopara</taxon>
    </lineage>
</organism>
<evidence type="ECO:0000313" key="2">
    <source>
        <dbReference type="Proteomes" id="UP000054928"/>
    </source>
</evidence>
<name>A0A0P1ALG1_PLAHL</name>
<evidence type="ECO:0000313" key="1">
    <source>
        <dbReference type="EMBL" id="CEG42148.1"/>
    </source>
</evidence>
<keyword evidence="2" id="KW-1185">Reference proteome</keyword>